<comment type="caution">
    <text evidence="4">The sequence shown here is derived from an EMBL/GenBank/DDBJ whole genome shotgun (WGS) entry which is preliminary data.</text>
</comment>
<evidence type="ECO:0000313" key="5">
    <source>
        <dbReference type="Proteomes" id="UP000653565"/>
    </source>
</evidence>
<dbReference type="InterPro" id="IPR000845">
    <property type="entry name" value="Nucleoside_phosphorylase_d"/>
</dbReference>
<dbReference type="PANTHER" id="PTHR46082:SF11">
    <property type="entry name" value="AAA+ ATPASE DOMAIN-CONTAINING PROTEIN-RELATED"/>
    <property type="match status" value="1"/>
</dbReference>
<dbReference type="InterPro" id="IPR035994">
    <property type="entry name" value="Nucleoside_phosphorylase_sf"/>
</dbReference>
<accession>A0A8H4GPR9</accession>
<sequence length="433" mass="47316">MNFKHDDYTVAWICALPLEMAAAKTVLDKIHPPLIQPETDHNVYTLGNVASHNVVVACLPSGVYGTTSAAIVLAHMLLTFPSLRFGLMVGTGGGVPSKDIRLGDVVVSMPTAVSGGVIQYDYGKTLRDGHLQRTGSLNKPPQYLLTAVSQIRSKYMVSGSDIKKGISEMLQMGEISRPGQDWLFKPDYHHESRYTDCSACDQSQLVIRPTRRTNEPVIHYGLIASGNQVVKDAKTRDSIAKELDILCFEMEAAGLMDQLPCLVIRGICDYCDSHKNKEWQGYAALTAAASTAALLAVVPSAKIHAQPDKKTDTAEEKACLQDLFITDPTDDRKALARRKGHRALGTCSWILATDELKNWLQIAQRRAPKNSNIFWLYGNPGTGKSTMAITLTEELANQAEFRSGKRGLLTFSAIPVLSTSGPQSLSYGGFFIN</sequence>
<dbReference type="SUPFAM" id="SSF53167">
    <property type="entry name" value="Purine and uridine phosphorylases"/>
    <property type="match status" value="1"/>
</dbReference>
<dbReference type="Pfam" id="PF24883">
    <property type="entry name" value="NPHP3_N"/>
    <property type="match status" value="1"/>
</dbReference>
<dbReference type="OrthoDB" id="1577640at2759"/>
<keyword evidence="1" id="KW-0677">Repeat</keyword>
<evidence type="ECO:0000256" key="1">
    <source>
        <dbReference type="ARBA" id="ARBA00022737"/>
    </source>
</evidence>
<dbReference type="SUPFAM" id="SSF52540">
    <property type="entry name" value="P-loop containing nucleoside triphosphate hydrolases"/>
    <property type="match status" value="1"/>
</dbReference>
<dbReference type="EMBL" id="JAAAPX010000033">
    <property type="protein sequence ID" value="KAF4239269.1"/>
    <property type="molecule type" value="Genomic_DNA"/>
</dbReference>
<keyword evidence="5" id="KW-1185">Reference proteome</keyword>
<evidence type="ECO:0000259" key="2">
    <source>
        <dbReference type="Pfam" id="PF01048"/>
    </source>
</evidence>
<gene>
    <name evidence="4" type="ORF">CNMCM6805_005928</name>
</gene>
<dbReference type="Pfam" id="PF01048">
    <property type="entry name" value="PNP_UDP_1"/>
    <property type="match status" value="1"/>
</dbReference>
<dbReference type="Gene3D" id="3.40.50.300">
    <property type="entry name" value="P-loop containing nucleotide triphosphate hydrolases"/>
    <property type="match status" value="1"/>
</dbReference>
<evidence type="ECO:0008006" key="6">
    <source>
        <dbReference type="Google" id="ProtNLM"/>
    </source>
</evidence>
<dbReference type="GO" id="GO:0003824">
    <property type="term" value="F:catalytic activity"/>
    <property type="evidence" value="ECO:0007669"/>
    <property type="project" value="InterPro"/>
</dbReference>
<feature type="domain" description="Nucleoside phosphorylase" evidence="2">
    <location>
        <begin position="10"/>
        <end position="281"/>
    </location>
</feature>
<reference evidence="4" key="1">
    <citation type="journal article" date="2020" name="bioRxiv">
        <title>Genomic and phenotypic heterogeneity of clinical isolates of the human pathogens Aspergillus fumigatus, Aspergillus lentulus and Aspergillus fumigatiaffinis.</title>
        <authorList>
            <person name="dos Santos R.A.C."/>
            <person name="Steenwyk J.L."/>
            <person name="Rivero-Menendez O."/>
            <person name="Mead M.E."/>
            <person name="Silva L.P."/>
            <person name="Bastos R.W."/>
            <person name="Alastruey-Izquierdo A."/>
            <person name="Goldman G.H."/>
            <person name="Rokas A."/>
        </authorList>
    </citation>
    <scope>NUCLEOTIDE SEQUENCE</scope>
    <source>
        <strain evidence="4">CNM-CM6805</strain>
    </source>
</reference>
<evidence type="ECO:0000313" key="4">
    <source>
        <dbReference type="EMBL" id="KAF4239269.1"/>
    </source>
</evidence>
<dbReference type="GO" id="GO:0009116">
    <property type="term" value="P:nucleoside metabolic process"/>
    <property type="evidence" value="ECO:0007669"/>
    <property type="project" value="InterPro"/>
</dbReference>
<organism evidence="4 5">
    <name type="scientific">Aspergillus fumigatiaffinis</name>
    <dbReference type="NCBI Taxonomy" id="340414"/>
    <lineage>
        <taxon>Eukaryota</taxon>
        <taxon>Fungi</taxon>
        <taxon>Dikarya</taxon>
        <taxon>Ascomycota</taxon>
        <taxon>Pezizomycotina</taxon>
        <taxon>Eurotiomycetes</taxon>
        <taxon>Eurotiomycetidae</taxon>
        <taxon>Eurotiales</taxon>
        <taxon>Aspergillaceae</taxon>
        <taxon>Aspergillus</taxon>
        <taxon>Aspergillus subgen. Fumigati</taxon>
    </lineage>
</organism>
<proteinExistence type="predicted"/>
<name>A0A8H4GPR9_9EURO</name>
<protein>
    <recommendedName>
        <fullName evidence="6">Nucleoside phosphorylase domain-containing protein</fullName>
    </recommendedName>
</protein>
<dbReference type="PANTHER" id="PTHR46082">
    <property type="entry name" value="ATP/GTP-BINDING PROTEIN-RELATED"/>
    <property type="match status" value="1"/>
</dbReference>
<reference evidence="4" key="2">
    <citation type="submission" date="2020-04" db="EMBL/GenBank/DDBJ databases">
        <authorList>
            <person name="Santos R.A.C."/>
            <person name="Steenwyk J.L."/>
            <person name="Rivero-Menendez O."/>
            <person name="Mead M.E."/>
            <person name="Silva L.P."/>
            <person name="Bastos R.W."/>
            <person name="Alastruey-Izquierdo A."/>
            <person name="Goldman G.H."/>
            <person name="Rokas A."/>
        </authorList>
    </citation>
    <scope>NUCLEOTIDE SEQUENCE</scope>
    <source>
        <strain evidence="4">CNM-CM6805</strain>
    </source>
</reference>
<feature type="domain" description="Nephrocystin 3-like N-terminal" evidence="3">
    <location>
        <begin position="345"/>
        <end position="399"/>
    </location>
</feature>
<dbReference type="AlphaFoldDB" id="A0A8H4GPR9"/>
<dbReference type="InterPro" id="IPR056884">
    <property type="entry name" value="NPHP3-like_N"/>
</dbReference>
<dbReference type="InterPro" id="IPR027417">
    <property type="entry name" value="P-loop_NTPase"/>
</dbReference>
<dbReference type="Proteomes" id="UP000653565">
    <property type="component" value="Unassembled WGS sequence"/>
</dbReference>
<dbReference type="InterPro" id="IPR053137">
    <property type="entry name" value="NLR-like"/>
</dbReference>
<dbReference type="Gene3D" id="3.40.50.1580">
    <property type="entry name" value="Nucleoside phosphorylase domain"/>
    <property type="match status" value="1"/>
</dbReference>
<evidence type="ECO:0000259" key="3">
    <source>
        <dbReference type="Pfam" id="PF24883"/>
    </source>
</evidence>